<dbReference type="Proteomes" id="UP000014760">
    <property type="component" value="Unassembled WGS sequence"/>
</dbReference>
<reference evidence="3" key="3">
    <citation type="submission" date="2015-06" db="UniProtKB">
        <authorList>
            <consortium name="EnsemblMetazoa"/>
        </authorList>
    </citation>
    <scope>IDENTIFICATION</scope>
</reference>
<sequence>MSVRPLVSSPTDEGLLVTCWTNHQRNAAKPLTREVYYSERKKKKRPPNIRIMTSPCNDSRWKDGLNKSEVKSPNWEYHDDKTESKPENTKEMLPEEEKSNCLVITCCPWEKKNMEKRKVEKRVEITIEKKKKNESGTYKNYTDDDMQWEDVAKEENNKEQNVVKNGGTERKPDRLTHTRMILEQTAQHIEAEMQQQQQQQDYHQTEVKLMNEMNSEYSEIHAKNQALGFNNNHNGNGSVVHMRSNHGNTQIQQSNEVVDNVATTEKNMDLDGLLNLLEEQTESLEKSRTTLRRKSRKSEGGLSSGLAKSAGSLYTIEEQYDNQPTTYESNDEVFQGESPILTGGEDLYVDSARIRQTKIEQKRGDISKESSPELEDDFFDVPKFPLHLENASSVSTLTRYSMQPHQQNNRFHTYHRSDGQASRVNAVPSQFQSNPLYVYDKQYRGYHSTQTLNLGGQEYEELPDRASINSSMQHILDTDSIRSRHNSMSFGTQTGDEEGAVVVQHDLLSWGKDIDTQSVIDVSLNKKHSLQVNTRLQPPESRSSSTSPRTATSFYRAGFGVLDKSSSIHNRNVTVSLKNRTRCCLAEVDFTPDDRTRLTAKVGRVIGHKSQGTMQLTQDSVWDTIHYVAVYELQGMKTQLRDSWFLYTEFSWEGKMCEPVMTTGFFNAYYDQMHAAKSGETGHHLFRKIKMGSQRIKVSCKIKRGLAHADIELMVRQD</sequence>
<reference evidence="4" key="1">
    <citation type="submission" date="2012-12" db="EMBL/GenBank/DDBJ databases">
        <authorList>
            <person name="Hellsten U."/>
            <person name="Grimwood J."/>
            <person name="Chapman J.A."/>
            <person name="Shapiro H."/>
            <person name="Aerts A."/>
            <person name="Otillar R.P."/>
            <person name="Terry A.Y."/>
            <person name="Boore J.L."/>
            <person name="Simakov O."/>
            <person name="Marletaz F."/>
            <person name="Cho S.-J."/>
            <person name="Edsinger-Gonzales E."/>
            <person name="Havlak P."/>
            <person name="Kuo D.-H."/>
            <person name="Larsson T."/>
            <person name="Lv J."/>
            <person name="Arendt D."/>
            <person name="Savage R."/>
            <person name="Osoegawa K."/>
            <person name="de Jong P."/>
            <person name="Lindberg D.R."/>
            <person name="Seaver E.C."/>
            <person name="Weisblat D.A."/>
            <person name="Putnam N.H."/>
            <person name="Grigoriev I.V."/>
            <person name="Rokhsar D.S."/>
        </authorList>
    </citation>
    <scope>NUCLEOTIDE SEQUENCE</scope>
    <source>
        <strain evidence="4">I ESC-2004</strain>
    </source>
</reference>
<protein>
    <submittedName>
        <fullName evidence="2 3">Uncharacterized protein</fullName>
    </submittedName>
</protein>
<evidence type="ECO:0000313" key="4">
    <source>
        <dbReference type="Proteomes" id="UP000014760"/>
    </source>
</evidence>
<evidence type="ECO:0000256" key="1">
    <source>
        <dbReference type="SAM" id="MobiDB-lite"/>
    </source>
</evidence>
<dbReference type="AlphaFoldDB" id="R7V596"/>
<dbReference type="EMBL" id="KB297123">
    <property type="protein sequence ID" value="ELU10960.1"/>
    <property type="molecule type" value="Genomic_DNA"/>
</dbReference>
<dbReference type="EnsemblMetazoa" id="CapteT196815">
    <property type="protein sequence ID" value="CapteP196815"/>
    <property type="gene ID" value="CapteG196815"/>
</dbReference>
<feature type="compositionally biased region" description="Low complexity" evidence="1">
    <location>
        <begin position="538"/>
        <end position="551"/>
    </location>
</feature>
<accession>R7V596</accession>
<feature type="region of interest" description="Disordered" evidence="1">
    <location>
        <begin position="531"/>
        <end position="551"/>
    </location>
</feature>
<organism evidence="2">
    <name type="scientific">Capitella teleta</name>
    <name type="common">Polychaete worm</name>
    <dbReference type="NCBI Taxonomy" id="283909"/>
    <lineage>
        <taxon>Eukaryota</taxon>
        <taxon>Metazoa</taxon>
        <taxon>Spiralia</taxon>
        <taxon>Lophotrochozoa</taxon>
        <taxon>Annelida</taxon>
        <taxon>Polychaeta</taxon>
        <taxon>Sedentaria</taxon>
        <taxon>Scolecida</taxon>
        <taxon>Capitellidae</taxon>
        <taxon>Capitella</taxon>
    </lineage>
</organism>
<evidence type="ECO:0000313" key="2">
    <source>
        <dbReference type="EMBL" id="ELU10960.1"/>
    </source>
</evidence>
<feature type="compositionally biased region" description="Basic and acidic residues" evidence="1">
    <location>
        <begin position="59"/>
        <end position="94"/>
    </location>
</feature>
<dbReference type="EMBL" id="AMQN01005915">
    <property type="status" value="NOT_ANNOTATED_CDS"/>
    <property type="molecule type" value="Genomic_DNA"/>
</dbReference>
<dbReference type="HOGENOM" id="CLU_385070_0_0_1"/>
<evidence type="ECO:0000313" key="3">
    <source>
        <dbReference type="EnsemblMetazoa" id="CapteP196815"/>
    </source>
</evidence>
<proteinExistence type="predicted"/>
<gene>
    <name evidence="2" type="ORF">CAPTEDRAFT_196815</name>
</gene>
<keyword evidence="4" id="KW-1185">Reference proteome</keyword>
<feature type="region of interest" description="Disordered" evidence="1">
    <location>
        <begin position="38"/>
        <end position="94"/>
    </location>
</feature>
<feature type="region of interest" description="Disordered" evidence="1">
    <location>
        <begin position="282"/>
        <end position="306"/>
    </location>
</feature>
<name>R7V596_CAPTE</name>
<reference evidence="2 4" key="2">
    <citation type="journal article" date="2013" name="Nature">
        <title>Insights into bilaterian evolution from three spiralian genomes.</title>
        <authorList>
            <person name="Simakov O."/>
            <person name="Marletaz F."/>
            <person name="Cho S.J."/>
            <person name="Edsinger-Gonzales E."/>
            <person name="Havlak P."/>
            <person name="Hellsten U."/>
            <person name="Kuo D.H."/>
            <person name="Larsson T."/>
            <person name="Lv J."/>
            <person name="Arendt D."/>
            <person name="Savage R."/>
            <person name="Osoegawa K."/>
            <person name="de Jong P."/>
            <person name="Grimwood J."/>
            <person name="Chapman J.A."/>
            <person name="Shapiro H."/>
            <person name="Aerts A."/>
            <person name="Otillar R.P."/>
            <person name="Terry A.Y."/>
            <person name="Boore J.L."/>
            <person name="Grigoriev I.V."/>
            <person name="Lindberg D.R."/>
            <person name="Seaver E.C."/>
            <person name="Weisblat D.A."/>
            <person name="Putnam N.H."/>
            <person name="Rokhsar D.S."/>
        </authorList>
    </citation>
    <scope>NUCLEOTIDE SEQUENCE</scope>
    <source>
        <strain evidence="2 4">I ESC-2004</strain>
    </source>
</reference>